<evidence type="ECO:0000313" key="1">
    <source>
        <dbReference type="EMBL" id="KZB68028.1"/>
    </source>
</evidence>
<proteinExistence type="predicted"/>
<reference evidence="1 2" key="1">
    <citation type="submission" date="2015-12" db="EMBL/GenBank/DDBJ databases">
        <title>Genome sequence of Thalassospira lucentensis MCCC 1A02072.</title>
        <authorList>
            <person name="Lu L."/>
            <person name="Lai Q."/>
            <person name="Shao Z."/>
            <person name="Qian P."/>
        </authorList>
    </citation>
    <scope>NUCLEOTIDE SEQUENCE [LARGE SCALE GENOMIC DNA]</scope>
    <source>
        <strain evidence="1 2">MCCC 1A02072</strain>
    </source>
</reference>
<accession>A0A154L9K1</accession>
<dbReference type="AlphaFoldDB" id="A0A154L9K1"/>
<comment type="caution">
    <text evidence="1">The sequence shown here is derived from an EMBL/GenBank/DDBJ whole genome shotgun (WGS) entry which is preliminary data.</text>
</comment>
<protein>
    <submittedName>
        <fullName evidence="1">Uncharacterized protein</fullName>
    </submittedName>
</protein>
<gene>
    <name evidence="1" type="ORF">AUP42_11160</name>
</gene>
<dbReference type="Proteomes" id="UP000076335">
    <property type="component" value="Unassembled WGS sequence"/>
</dbReference>
<evidence type="ECO:0000313" key="2">
    <source>
        <dbReference type="Proteomes" id="UP000076335"/>
    </source>
</evidence>
<organism evidence="1 2">
    <name type="scientific">Thalassospira lucentensis</name>
    <dbReference type="NCBI Taxonomy" id="168935"/>
    <lineage>
        <taxon>Bacteria</taxon>
        <taxon>Pseudomonadati</taxon>
        <taxon>Pseudomonadota</taxon>
        <taxon>Alphaproteobacteria</taxon>
        <taxon>Rhodospirillales</taxon>
        <taxon>Thalassospiraceae</taxon>
        <taxon>Thalassospira</taxon>
    </lineage>
</organism>
<name>A0A154L9K1_9PROT</name>
<dbReference type="EMBL" id="LPVY01000003">
    <property type="protein sequence ID" value="KZB68028.1"/>
    <property type="molecule type" value="Genomic_DNA"/>
</dbReference>
<sequence>MYSLMVVLKHLNRNLPAGLPIGETCLRHAGTPVITGILSQIQGKADMQPKASPVLLSVRIFAQKREMPVTTGISAISYMTKHATRMVI</sequence>